<name>A0ABS8V4A0_DATST</name>
<reference evidence="2 3" key="1">
    <citation type="journal article" date="2021" name="BMC Genomics">
        <title>Datura genome reveals duplications of psychoactive alkaloid biosynthetic genes and high mutation rate following tissue culture.</title>
        <authorList>
            <person name="Rajewski A."/>
            <person name="Carter-House D."/>
            <person name="Stajich J."/>
            <person name="Litt A."/>
        </authorList>
    </citation>
    <scope>NUCLEOTIDE SEQUENCE [LARGE SCALE GENOMIC DNA]</scope>
    <source>
        <strain evidence="2">AR-01</strain>
    </source>
</reference>
<proteinExistence type="predicted"/>
<sequence>MESTLEVVLEKVLATEESVQHLWSKLLDLTTMVKSHEVIIQQLEERMNELAFQMETPIAANNTTQRKDIMDDDVLEWEMQEEAIEELIVDVFLKGEELEEIHYVYKEVKKGEKNWRKTKLANRRSEFLNRSLSAGRNSTLMDSSALKIPRRTGETTAESPGKSMKRRSTTDLVGRIEKNLARGSE</sequence>
<comment type="caution">
    <text evidence="2">The sequence shown here is derived from an EMBL/GenBank/DDBJ whole genome shotgun (WGS) entry which is preliminary data.</text>
</comment>
<organism evidence="2 3">
    <name type="scientific">Datura stramonium</name>
    <name type="common">Jimsonweed</name>
    <name type="synonym">Common thornapple</name>
    <dbReference type="NCBI Taxonomy" id="4076"/>
    <lineage>
        <taxon>Eukaryota</taxon>
        <taxon>Viridiplantae</taxon>
        <taxon>Streptophyta</taxon>
        <taxon>Embryophyta</taxon>
        <taxon>Tracheophyta</taxon>
        <taxon>Spermatophyta</taxon>
        <taxon>Magnoliopsida</taxon>
        <taxon>eudicotyledons</taxon>
        <taxon>Gunneridae</taxon>
        <taxon>Pentapetalae</taxon>
        <taxon>asterids</taxon>
        <taxon>lamiids</taxon>
        <taxon>Solanales</taxon>
        <taxon>Solanaceae</taxon>
        <taxon>Solanoideae</taxon>
        <taxon>Datureae</taxon>
        <taxon>Datura</taxon>
    </lineage>
</organism>
<evidence type="ECO:0000313" key="2">
    <source>
        <dbReference type="EMBL" id="MCD9641421.1"/>
    </source>
</evidence>
<evidence type="ECO:0000256" key="1">
    <source>
        <dbReference type="SAM" id="MobiDB-lite"/>
    </source>
</evidence>
<protein>
    <submittedName>
        <fullName evidence="2">Uncharacterized protein</fullName>
    </submittedName>
</protein>
<dbReference type="EMBL" id="JACEIK010003357">
    <property type="protein sequence ID" value="MCD9641421.1"/>
    <property type="molecule type" value="Genomic_DNA"/>
</dbReference>
<dbReference type="Proteomes" id="UP000823775">
    <property type="component" value="Unassembled WGS sequence"/>
</dbReference>
<feature type="compositionally biased region" description="Basic and acidic residues" evidence="1">
    <location>
        <begin position="174"/>
        <end position="185"/>
    </location>
</feature>
<gene>
    <name evidence="2" type="ORF">HAX54_027598</name>
</gene>
<keyword evidence="3" id="KW-1185">Reference proteome</keyword>
<evidence type="ECO:0000313" key="3">
    <source>
        <dbReference type="Proteomes" id="UP000823775"/>
    </source>
</evidence>
<feature type="region of interest" description="Disordered" evidence="1">
    <location>
        <begin position="141"/>
        <end position="185"/>
    </location>
</feature>
<accession>A0ABS8V4A0</accession>